<evidence type="ECO:0000256" key="7">
    <source>
        <dbReference type="SAM" id="Phobius"/>
    </source>
</evidence>
<evidence type="ECO:0000256" key="3">
    <source>
        <dbReference type="ARBA" id="ARBA00022475"/>
    </source>
</evidence>
<evidence type="ECO:0000256" key="1">
    <source>
        <dbReference type="ARBA" id="ARBA00004429"/>
    </source>
</evidence>
<dbReference type="PANTHER" id="PTHR23513:SF9">
    <property type="entry name" value="ENTEROBACTIN EXPORTER ENTS"/>
    <property type="match status" value="1"/>
</dbReference>
<dbReference type="GO" id="GO:0005886">
    <property type="term" value="C:plasma membrane"/>
    <property type="evidence" value="ECO:0007669"/>
    <property type="project" value="UniProtKB-SubCell"/>
</dbReference>
<feature type="transmembrane region" description="Helical" evidence="7">
    <location>
        <begin position="337"/>
        <end position="360"/>
    </location>
</feature>
<dbReference type="Proteomes" id="UP000195787">
    <property type="component" value="Unassembled WGS sequence"/>
</dbReference>
<feature type="transmembrane region" description="Helical" evidence="7">
    <location>
        <begin position="157"/>
        <end position="178"/>
    </location>
</feature>
<dbReference type="Pfam" id="PF07690">
    <property type="entry name" value="MFS_1"/>
    <property type="match status" value="1"/>
</dbReference>
<evidence type="ECO:0000256" key="6">
    <source>
        <dbReference type="ARBA" id="ARBA00023136"/>
    </source>
</evidence>
<organism evidence="8 9">
    <name type="scientific">Agrococcus casei LMG 22410</name>
    <dbReference type="NCBI Taxonomy" id="1255656"/>
    <lineage>
        <taxon>Bacteria</taxon>
        <taxon>Bacillati</taxon>
        <taxon>Actinomycetota</taxon>
        <taxon>Actinomycetes</taxon>
        <taxon>Micrococcales</taxon>
        <taxon>Microbacteriaceae</taxon>
        <taxon>Agrococcus</taxon>
    </lineage>
</organism>
<dbReference type="Gene3D" id="1.20.1250.20">
    <property type="entry name" value="MFS general substrate transporter like domains"/>
    <property type="match status" value="1"/>
</dbReference>
<accession>A0A1R4GL99</accession>
<evidence type="ECO:0000256" key="5">
    <source>
        <dbReference type="ARBA" id="ARBA00022989"/>
    </source>
</evidence>
<protein>
    <submittedName>
        <fullName evidence="8">Putative major facilitator superfamily (MFS) transporter</fullName>
    </submittedName>
</protein>
<dbReference type="PANTHER" id="PTHR23513">
    <property type="entry name" value="INTEGRAL MEMBRANE EFFLUX PROTEIN-RELATED"/>
    <property type="match status" value="1"/>
</dbReference>
<evidence type="ECO:0000313" key="8">
    <source>
        <dbReference type="EMBL" id="SJM68874.1"/>
    </source>
</evidence>
<feature type="transmembrane region" description="Helical" evidence="7">
    <location>
        <begin position="21"/>
        <end position="44"/>
    </location>
</feature>
<keyword evidence="3" id="KW-1003">Cell membrane</keyword>
<feature type="transmembrane region" description="Helical" evidence="7">
    <location>
        <begin position="118"/>
        <end position="137"/>
    </location>
</feature>
<dbReference type="EMBL" id="FUHU01000046">
    <property type="protein sequence ID" value="SJM68874.1"/>
    <property type="molecule type" value="Genomic_DNA"/>
</dbReference>
<feature type="transmembrane region" description="Helical" evidence="7">
    <location>
        <begin position="184"/>
        <end position="204"/>
    </location>
</feature>
<dbReference type="OrthoDB" id="5494559at2"/>
<evidence type="ECO:0000256" key="4">
    <source>
        <dbReference type="ARBA" id="ARBA00022692"/>
    </source>
</evidence>
<keyword evidence="6 7" id="KW-0472">Membrane</keyword>
<proteinExistence type="predicted"/>
<dbReference type="RefSeq" id="WP_086992945.1">
    <property type="nucleotide sequence ID" value="NZ_FUHU01000046.1"/>
</dbReference>
<sequence length="440" mass="45732">MARQILVDLTPLRVSPKFARLWVGNAIGGIGAQMTIVAVGLQIFDMTGDTFMVGLVGGVALVPMIIAGLWGGMLVDAFDRKAVLMTSAITGWVSVLGLVALSFHDQALIDAGDRAEVWPFYVLTTINSVAATISGTARSAIVPRLLPPELVPRASALNGMAFGTMLTVGPALAGVIAGTIGLPWAFLVDAILFSAAFMGIVVLPKLRPIDTVSRPGWTSLVEGLRFLRFAPNIRTSFIVDIIAMSFGRPYALLPAVGAVVIGGAEITVGLLTAAGAIGTLLASLLSGYVKSVRMHGVAIRCAIMVYGGFVGMFGAVILVTQWLGATSTSSTLTGVNWIAFALAAVAMAGMGASDDVSAIFRSSMMLVATPDSMRGRMQGVFTVVVTGGPRVGDMYVGILAAWLGLWSPMLLGGILIVGLVAVIARNGSSISRYDVDHPLP</sequence>
<gene>
    <name evidence="8" type="ORF">CZ674_12855</name>
</gene>
<dbReference type="GeneID" id="303174100"/>
<dbReference type="InterPro" id="IPR011701">
    <property type="entry name" value="MFS"/>
</dbReference>
<feature type="transmembrane region" description="Helical" evidence="7">
    <location>
        <begin position="301"/>
        <end position="325"/>
    </location>
</feature>
<dbReference type="SUPFAM" id="SSF103473">
    <property type="entry name" value="MFS general substrate transporter"/>
    <property type="match status" value="1"/>
</dbReference>
<feature type="transmembrane region" description="Helical" evidence="7">
    <location>
        <begin position="266"/>
        <end position="289"/>
    </location>
</feature>
<keyword evidence="5 7" id="KW-1133">Transmembrane helix</keyword>
<reference evidence="8 9" key="1">
    <citation type="submission" date="2017-02" db="EMBL/GenBank/DDBJ databases">
        <authorList>
            <person name="Peterson S.W."/>
        </authorList>
    </citation>
    <scope>NUCLEOTIDE SEQUENCE [LARGE SCALE GENOMIC DNA]</scope>
    <source>
        <strain evidence="8 9">LMG 22410</strain>
    </source>
</reference>
<dbReference type="CDD" id="cd06173">
    <property type="entry name" value="MFS_MefA_like"/>
    <property type="match status" value="1"/>
</dbReference>
<dbReference type="AlphaFoldDB" id="A0A1R4GL99"/>
<evidence type="ECO:0000313" key="9">
    <source>
        <dbReference type="Proteomes" id="UP000195787"/>
    </source>
</evidence>
<feature type="transmembrane region" description="Helical" evidence="7">
    <location>
        <begin position="405"/>
        <end position="424"/>
    </location>
</feature>
<evidence type="ECO:0000256" key="2">
    <source>
        <dbReference type="ARBA" id="ARBA00022448"/>
    </source>
</evidence>
<comment type="subcellular location">
    <subcellularLocation>
        <location evidence="1">Cell inner membrane</location>
        <topology evidence="1">Multi-pass membrane protein</topology>
    </subcellularLocation>
</comment>
<dbReference type="GO" id="GO:0022857">
    <property type="term" value="F:transmembrane transporter activity"/>
    <property type="evidence" value="ECO:0007669"/>
    <property type="project" value="InterPro"/>
</dbReference>
<keyword evidence="4 7" id="KW-0812">Transmembrane</keyword>
<feature type="transmembrane region" description="Helical" evidence="7">
    <location>
        <begin position="82"/>
        <end position="103"/>
    </location>
</feature>
<keyword evidence="2" id="KW-0813">Transport</keyword>
<keyword evidence="9" id="KW-1185">Reference proteome</keyword>
<feature type="transmembrane region" description="Helical" evidence="7">
    <location>
        <begin position="50"/>
        <end position="70"/>
    </location>
</feature>
<feature type="transmembrane region" description="Helical" evidence="7">
    <location>
        <begin position="237"/>
        <end position="260"/>
    </location>
</feature>
<name>A0A1R4GL99_9MICO</name>
<dbReference type="InterPro" id="IPR036259">
    <property type="entry name" value="MFS_trans_sf"/>
</dbReference>